<dbReference type="EMBL" id="JAIZPD010000002">
    <property type="protein sequence ID" value="KAH0966777.1"/>
    <property type="molecule type" value="Genomic_DNA"/>
</dbReference>
<sequence>MDCGVTFGGFVDRDLRFLREGGVHVSVKKHSELIDVANKILSDSTKEEIRAALLGTDAAPSHINCVETTIELCAGLLAMVEVGVHKYGFSGSNPLSWYDKHSLREAIKQFFQPGQHLKPDNQKLERLFTAHNLSSIGGMRIKWTTNLVDHLMLTDDDQTVFIFHCVGFLEFHQSFADALFPDGFMEETLRTLALLFPQNNSKSRRWIQAQIASGRQIDTSLARCGSLRAHERRFSNFHVWHDRLVVLKQAFDDSSPRTLTQWWNDRRNSVQWYTFWHTGRDMIY</sequence>
<evidence type="ECO:0000313" key="1">
    <source>
        <dbReference type="EMBL" id="KAH0966777.1"/>
    </source>
</evidence>
<reference evidence="1" key="1">
    <citation type="submission" date="2021-09" db="EMBL/GenBank/DDBJ databases">
        <title>A high-quality genome of the endoparasitic fungus Hirsutella rhossiliensis with a comparison of Hirsutella genomes reveals transposable elements contributing to genome size variation.</title>
        <authorList>
            <person name="Lin R."/>
            <person name="Jiao Y."/>
            <person name="Sun X."/>
            <person name="Ling J."/>
            <person name="Xie B."/>
            <person name="Cheng X."/>
        </authorList>
    </citation>
    <scope>NUCLEOTIDE SEQUENCE</scope>
    <source>
        <strain evidence="1">HR02</strain>
    </source>
</reference>
<evidence type="ECO:0000313" key="2">
    <source>
        <dbReference type="Proteomes" id="UP000824596"/>
    </source>
</evidence>
<dbReference type="Proteomes" id="UP000824596">
    <property type="component" value="Unassembled WGS sequence"/>
</dbReference>
<protein>
    <submittedName>
        <fullName evidence="1">Uncharacterized protein</fullName>
    </submittedName>
</protein>
<dbReference type="AlphaFoldDB" id="A0A9P8N8W4"/>
<name>A0A9P8N8W4_9HYPO</name>
<accession>A0A9P8N8W4</accession>
<comment type="caution">
    <text evidence="1">The sequence shown here is derived from an EMBL/GenBank/DDBJ whole genome shotgun (WGS) entry which is preliminary data.</text>
</comment>
<keyword evidence="2" id="KW-1185">Reference proteome</keyword>
<dbReference type="OrthoDB" id="5428890at2759"/>
<organism evidence="1 2">
    <name type="scientific">Hirsutella rhossiliensis</name>
    <dbReference type="NCBI Taxonomy" id="111463"/>
    <lineage>
        <taxon>Eukaryota</taxon>
        <taxon>Fungi</taxon>
        <taxon>Dikarya</taxon>
        <taxon>Ascomycota</taxon>
        <taxon>Pezizomycotina</taxon>
        <taxon>Sordariomycetes</taxon>
        <taxon>Hypocreomycetidae</taxon>
        <taxon>Hypocreales</taxon>
        <taxon>Ophiocordycipitaceae</taxon>
        <taxon>Hirsutella</taxon>
    </lineage>
</organism>
<dbReference type="GeneID" id="68351315"/>
<proteinExistence type="predicted"/>
<dbReference type="RefSeq" id="XP_044724290.1">
    <property type="nucleotide sequence ID" value="XM_044860657.1"/>
</dbReference>
<gene>
    <name evidence="1" type="ORF">HRG_02186</name>
</gene>